<keyword evidence="2" id="KW-0732">Signal</keyword>
<organism evidence="3 4">
    <name type="scientific">Aquamicrobium terrae</name>
    <dbReference type="NCBI Taxonomy" id="1324945"/>
    <lineage>
        <taxon>Bacteria</taxon>
        <taxon>Pseudomonadati</taxon>
        <taxon>Pseudomonadota</taxon>
        <taxon>Alphaproteobacteria</taxon>
        <taxon>Hyphomicrobiales</taxon>
        <taxon>Phyllobacteriaceae</taxon>
        <taxon>Aquamicrobium</taxon>
    </lineage>
</organism>
<evidence type="ECO:0000256" key="1">
    <source>
        <dbReference type="SAM" id="MobiDB-lite"/>
    </source>
</evidence>
<dbReference type="EMBL" id="JBEPML010000002">
    <property type="protein sequence ID" value="MET3790394.1"/>
    <property type="molecule type" value="Genomic_DNA"/>
</dbReference>
<keyword evidence="4" id="KW-1185">Reference proteome</keyword>
<proteinExistence type="predicted"/>
<sequence length="91" mass="9068">MAICAALSLALSCGAAMAGAKAGASTPSAPAQSGLPGVDGGYSIVTPLPPEPDDQPRSGQFGHFKVGDFDVKVSGKLTFDIGVGSLRPPKR</sequence>
<name>A0ABV2MV77_9HYPH</name>
<accession>A0ABV2MV77</accession>
<feature type="chain" id="PRO_5046986688" evidence="2">
    <location>
        <begin position="19"/>
        <end position="91"/>
    </location>
</feature>
<feature type="region of interest" description="Disordered" evidence="1">
    <location>
        <begin position="21"/>
        <end position="62"/>
    </location>
</feature>
<protein>
    <submittedName>
        <fullName evidence="3">Uncharacterized protein</fullName>
    </submittedName>
</protein>
<evidence type="ECO:0000256" key="2">
    <source>
        <dbReference type="SAM" id="SignalP"/>
    </source>
</evidence>
<dbReference type="RefSeq" id="WP_354192552.1">
    <property type="nucleotide sequence ID" value="NZ_JBEPML010000002.1"/>
</dbReference>
<feature type="signal peptide" evidence="2">
    <location>
        <begin position="1"/>
        <end position="18"/>
    </location>
</feature>
<comment type="caution">
    <text evidence="3">The sequence shown here is derived from an EMBL/GenBank/DDBJ whole genome shotgun (WGS) entry which is preliminary data.</text>
</comment>
<dbReference type="Proteomes" id="UP001549076">
    <property type="component" value="Unassembled WGS sequence"/>
</dbReference>
<evidence type="ECO:0000313" key="4">
    <source>
        <dbReference type="Proteomes" id="UP001549076"/>
    </source>
</evidence>
<reference evidence="3 4" key="1">
    <citation type="submission" date="2024-06" db="EMBL/GenBank/DDBJ databases">
        <title>Genomic Encyclopedia of Type Strains, Phase IV (KMG-IV): sequencing the most valuable type-strain genomes for metagenomic binning, comparative biology and taxonomic classification.</title>
        <authorList>
            <person name="Goeker M."/>
        </authorList>
    </citation>
    <scope>NUCLEOTIDE SEQUENCE [LARGE SCALE GENOMIC DNA]</scope>
    <source>
        <strain evidence="3 4">DSM 27865</strain>
    </source>
</reference>
<evidence type="ECO:0000313" key="3">
    <source>
        <dbReference type="EMBL" id="MET3790394.1"/>
    </source>
</evidence>
<gene>
    <name evidence="3" type="ORF">ABID37_000585</name>
</gene>